<dbReference type="OrthoDB" id="7890494at2759"/>
<gene>
    <name evidence="1" type="ORF">PSYICH_LOCUS14909</name>
</gene>
<name>A0A9P0D528_9CUCU</name>
<protein>
    <submittedName>
        <fullName evidence="1">Uncharacterized protein</fullName>
    </submittedName>
</protein>
<evidence type="ECO:0000313" key="2">
    <source>
        <dbReference type="Proteomes" id="UP001153636"/>
    </source>
</evidence>
<sequence length="188" mass="21617">MERRYCLNNPNNFCYICGSYVVVKQRQTITSFVKNVYHAYFGVKIGNQDKSWAPHSVCSVCVKALRNWQKGRQKSLSFGVSMVWLEPRNHSDDCSFFSCNVQGFNRKNKKHIVYPNLDSAIRPVPHRPDVPIPIAPKEIENGISSVSEESNSDPYDSNFTPDFRKPEVFNYSQLNDLIRDLHLPKDAS</sequence>
<dbReference type="EMBL" id="OV651820">
    <property type="protein sequence ID" value="CAH1114823.1"/>
    <property type="molecule type" value="Genomic_DNA"/>
</dbReference>
<accession>A0A9P0D528</accession>
<evidence type="ECO:0000313" key="1">
    <source>
        <dbReference type="EMBL" id="CAH1114823.1"/>
    </source>
</evidence>
<organism evidence="1 2">
    <name type="scientific">Psylliodes chrysocephalus</name>
    <dbReference type="NCBI Taxonomy" id="3402493"/>
    <lineage>
        <taxon>Eukaryota</taxon>
        <taxon>Metazoa</taxon>
        <taxon>Ecdysozoa</taxon>
        <taxon>Arthropoda</taxon>
        <taxon>Hexapoda</taxon>
        <taxon>Insecta</taxon>
        <taxon>Pterygota</taxon>
        <taxon>Neoptera</taxon>
        <taxon>Endopterygota</taxon>
        <taxon>Coleoptera</taxon>
        <taxon>Polyphaga</taxon>
        <taxon>Cucujiformia</taxon>
        <taxon>Chrysomeloidea</taxon>
        <taxon>Chrysomelidae</taxon>
        <taxon>Galerucinae</taxon>
        <taxon>Alticini</taxon>
        <taxon>Psylliodes</taxon>
    </lineage>
</organism>
<keyword evidence="2" id="KW-1185">Reference proteome</keyword>
<dbReference type="Proteomes" id="UP001153636">
    <property type="component" value="Chromosome 8"/>
</dbReference>
<dbReference type="AlphaFoldDB" id="A0A9P0D528"/>
<reference evidence="1" key="1">
    <citation type="submission" date="2022-01" db="EMBL/GenBank/DDBJ databases">
        <authorList>
            <person name="King R."/>
        </authorList>
    </citation>
    <scope>NUCLEOTIDE SEQUENCE</scope>
</reference>
<proteinExistence type="predicted"/>